<reference evidence="3 4" key="1">
    <citation type="submission" date="2024-08" db="EMBL/GenBank/DDBJ databases">
        <authorList>
            <person name="Cucini C."/>
            <person name="Frati F."/>
        </authorList>
    </citation>
    <scope>NUCLEOTIDE SEQUENCE [LARGE SCALE GENOMIC DNA]</scope>
</reference>
<evidence type="ECO:0000313" key="4">
    <source>
        <dbReference type="Proteomes" id="UP001642540"/>
    </source>
</evidence>
<name>A0ABP1RUG2_9HEXA</name>
<sequence>MDTSVKRNSFEDMNSDDSADEEKEVQEEELPELPEKEALFLKAMRLSMKTLLKSELRNELKGVKQSVTNLKVAVESSSTTNNQRFDKIESENVVLRSKVSQLQRENESLQVELREKNLILCGINDSENESEAQLYKTICELFKKITICVSSDIIIRPDKVYRINKFSPDRIRNVKVKFVTLSDRDTIFRNRDKIRPPITFKPDIPFTIRRDHAILMRKQTELQQEGERCTVDMKSRQLTYNGRIFNVIDGKLNEEAASEEPIAKGTSNPPPAKRARTGRKKTDYFLGQDAQPSIAKPSTSTNPPAATNQTFKGIGNQ</sequence>
<gene>
    <name evidence="3" type="ORF">ODALV1_LOCUS26128</name>
</gene>
<accession>A0ABP1RUG2</accession>
<feature type="region of interest" description="Disordered" evidence="2">
    <location>
        <begin position="258"/>
        <end position="317"/>
    </location>
</feature>
<keyword evidence="4" id="KW-1185">Reference proteome</keyword>
<protein>
    <submittedName>
        <fullName evidence="3">Uncharacterized protein</fullName>
    </submittedName>
</protein>
<evidence type="ECO:0000256" key="1">
    <source>
        <dbReference type="SAM" id="Coils"/>
    </source>
</evidence>
<evidence type="ECO:0000313" key="3">
    <source>
        <dbReference type="EMBL" id="CAL8135764.1"/>
    </source>
</evidence>
<organism evidence="3 4">
    <name type="scientific">Orchesella dallaii</name>
    <dbReference type="NCBI Taxonomy" id="48710"/>
    <lineage>
        <taxon>Eukaryota</taxon>
        <taxon>Metazoa</taxon>
        <taxon>Ecdysozoa</taxon>
        <taxon>Arthropoda</taxon>
        <taxon>Hexapoda</taxon>
        <taxon>Collembola</taxon>
        <taxon>Entomobryomorpha</taxon>
        <taxon>Entomobryoidea</taxon>
        <taxon>Orchesellidae</taxon>
        <taxon>Orchesellinae</taxon>
        <taxon>Orchesella</taxon>
    </lineage>
</organism>
<feature type="compositionally biased region" description="Acidic residues" evidence="2">
    <location>
        <begin position="13"/>
        <end position="32"/>
    </location>
</feature>
<dbReference type="EMBL" id="CAXLJM020000109">
    <property type="protein sequence ID" value="CAL8135764.1"/>
    <property type="molecule type" value="Genomic_DNA"/>
</dbReference>
<dbReference type="Proteomes" id="UP001642540">
    <property type="component" value="Unassembled WGS sequence"/>
</dbReference>
<proteinExistence type="predicted"/>
<feature type="region of interest" description="Disordered" evidence="2">
    <location>
        <begin position="1"/>
        <end position="34"/>
    </location>
</feature>
<comment type="caution">
    <text evidence="3">The sequence shown here is derived from an EMBL/GenBank/DDBJ whole genome shotgun (WGS) entry which is preliminary data.</text>
</comment>
<feature type="compositionally biased region" description="Polar residues" evidence="2">
    <location>
        <begin position="296"/>
        <end position="317"/>
    </location>
</feature>
<feature type="coiled-coil region" evidence="1">
    <location>
        <begin position="53"/>
        <end position="119"/>
    </location>
</feature>
<keyword evidence="1" id="KW-0175">Coiled coil</keyword>
<evidence type="ECO:0000256" key="2">
    <source>
        <dbReference type="SAM" id="MobiDB-lite"/>
    </source>
</evidence>
<feature type="compositionally biased region" description="Basic and acidic residues" evidence="2">
    <location>
        <begin position="1"/>
        <end position="10"/>
    </location>
</feature>